<evidence type="ECO:0000256" key="11">
    <source>
        <dbReference type="PIRSR" id="PIRSR001174-1"/>
    </source>
</evidence>
<dbReference type="InterPro" id="IPR008268">
    <property type="entry name" value="Peptidase_S16_AS"/>
</dbReference>
<dbReference type="InterPro" id="IPR004815">
    <property type="entry name" value="Lon_bac/euk-typ"/>
</dbReference>
<dbReference type="PIRSF" id="PIRSF001174">
    <property type="entry name" value="Lon_proteas"/>
    <property type="match status" value="1"/>
</dbReference>
<feature type="domain" description="Lon proteolytic" evidence="16">
    <location>
        <begin position="601"/>
        <end position="782"/>
    </location>
</feature>
<dbReference type="PRINTS" id="PR00830">
    <property type="entry name" value="ENDOLAPTASE"/>
</dbReference>
<dbReference type="InterPro" id="IPR046336">
    <property type="entry name" value="Lon_prtase_N_sf"/>
</dbReference>
<dbReference type="InterPro" id="IPR054594">
    <property type="entry name" value="Lon_lid"/>
</dbReference>
<comment type="induction">
    <text evidence="9">By heat shock.</text>
</comment>
<evidence type="ECO:0000259" key="16">
    <source>
        <dbReference type="PROSITE" id="PS51786"/>
    </source>
</evidence>
<dbReference type="FunFam" id="3.40.50.300:FF:000382">
    <property type="entry name" value="Lon protease homolog 2, peroxisomal"/>
    <property type="match status" value="1"/>
</dbReference>
<evidence type="ECO:0000256" key="9">
    <source>
        <dbReference type="HAMAP-Rule" id="MF_01973"/>
    </source>
</evidence>
<evidence type="ECO:0000256" key="5">
    <source>
        <dbReference type="ARBA" id="ARBA00022801"/>
    </source>
</evidence>
<dbReference type="HAMAP" id="MF_01973">
    <property type="entry name" value="lon_bact"/>
    <property type="match status" value="1"/>
</dbReference>
<feature type="domain" description="Lon N-terminal" evidence="17">
    <location>
        <begin position="19"/>
        <end position="213"/>
    </location>
</feature>
<dbReference type="Pfam" id="PF00004">
    <property type="entry name" value="AAA"/>
    <property type="match status" value="1"/>
</dbReference>
<keyword evidence="7 9" id="KW-0067">ATP-binding</keyword>
<evidence type="ECO:0000256" key="10">
    <source>
        <dbReference type="PIRNR" id="PIRNR001174"/>
    </source>
</evidence>
<evidence type="ECO:0000256" key="6">
    <source>
        <dbReference type="ARBA" id="ARBA00022825"/>
    </source>
</evidence>
<evidence type="ECO:0000256" key="8">
    <source>
        <dbReference type="ARBA" id="ARBA00023016"/>
    </source>
</evidence>
<evidence type="ECO:0000313" key="19">
    <source>
        <dbReference type="Proteomes" id="UP000318307"/>
    </source>
</evidence>
<keyword evidence="2 9" id="KW-0963">Cytoplasm</keyword>
<feature type="active site" evidence="9 11">
    <location>
        <position position="731"/>
    </location>
</feature>
<dbReference type="NCBIfam" id="TIGR00763">
    <property type="entry name" value="lon"/>
    <property type="match status" value="1"/>
</dbReference>
<dbReference type="FunFam" id="1.20.5.5270:FF:000002">
    <property type="entry name" value="Lon protease homolog"/>
    <property type="match status" value="1"/>
</dbReference>
<dbReference type="EMBL" id="VLLC01000003">
    <property type="protein sequence ID" value="TWI75539.1"/>
    <property type="molecule type" value="Genomic_DNA"/>
</dbReference>
<keyword evidence="19" id="KW-1185">Reference proteome</keyword>
<dbReference type="EC" id="3.4.21.53" evidence="9 10"/>
<dbReference type="SMART" id="SM00382">
    <property type="entry name" value="AAA"/>
    <property type="match status" value="1"/>
</dbReference>
<dbReference type="GO" id="GO:0005737">
    <property type="term" value="C:cytoplasm"/>
    <property type="evidence" value="ECO:0007669"/>
    <property type="project" value="UniProtKB-SubCell"/>
</dbReference>
<sequence>MQEQQPSLELSQEKLPEVLPILPLHDVVLFPKMVLPLIVRQEQSIRLIDEVMGKDRMVGFVAVKKNKGNTFTTPEELYETGCGAIILKMAKGEDNKTQLLVQGISRFTINKYQSENPYLIAGIKQIEEPETKSKEIDALMSNLMDLYIQIVELSPGLPQEMLQMAKTIDEPGILADMVTSTINTTHEEKQKILEITDLKKRLREVTKIVNYQLEILKIGSKIQTQVKEDMGQKQKEFYLRQQLKAIRDELGESDESSVEVDDYRAKIAEKDLPDEARKEAERELKRLARMHPSSAEYNVVTTYLDWMISLPWNHSTEDVIDIKKARKILDDDHYGLEKAKKRILEYLAVRKLKPDSKGPIICFAGPPGTGKTSLGRSIAKALGREFVRMALGGVRDEAEIRGHRRTYVGALPGRIVQALRRAGTDNPVFILDEIDKLGNDFRGDPSSALLEVLDPEQNHSFVDHYLDVPFDLSKVMFITTANVIHTIPPALRDRMEVIDLSGYTLDEKIKISNKYLIPRQRKAHGITSSQITFTTGAVRHIIEDYTREAGLRNLEREIASLCRGVASRIAEGEAETVAINVMNIPRYLGPKKIHSEVNTNIKVPGVAVGLAWTPAGGDVLVVETKAMKGKGRLTLTGQLGDVMKESVSAAMSFIKSDAVQLHIPEDFFEKNDLHIHVPAGAIPKDGPSAGVTMLTAITSLATQRKIIPNLAMTGEITLRGEVLPVGGIKEKVLAAHRAGMKTLILPKWNEKDTEEIPKKIKKEIQFHFVDKMVDVLNIALEQEATEKKNKVKEKKAGTRRITKSKPAEN</sequence>
<evidence type="ECO:0000256" key="7">
    <source>
        <dbReference type="ARBA" id="ARBA00022840"/>
    </source>
</evidence>
<evidence type="ECO:0000256" key="13">
    <source>
        <dbReference type="PROSITE-ProRule" id="PRU01122"/>
    </source>
</evidence>
<dbReference type="Gene3D" id="2.30.130.40">
    <property type="entry name" value="LON domain-like"/>
    <property type="match status" value="1"/>
</dbReference>
<dbReference type="PROSITE" id="PS51786">
    <property type="entry name" value="LON_PROTEOLYTIC"/>
    <property type="match status" value="1"/>
</dbReference>
<feature type="region of interest" description="Disordered" evidence="15">
    <location>
        <begin position="786"/>
        <end position="809"/>
    </location>
</feature>
<comment type="function">
    <text evidence="9">ATP-dependent serine protease that mediates the selective degradation of mutant and abnormal proteins as well as certain short-lived regulatory proteins. Required for cellular homeostasis and for survival from DNA damage and developmental changes induced by stress. Degrades polypeptides processively to yield small peptide fragments that are 5 to 10 amino acids long. Binds to DNA in a double-stranded, site-specific manner.</text>
</comment>
<feature type="compositionally biased region" description="Basic residues" evidence="15">
    <location>
        <begin position="789"/>
        <end position="803"/>
    </location>
</feature>
<keyword evidence="3 9" id="KW-0645">Protease</keyword>
<evidence type="ECO:0000259" key="17">
    <source>
        <dbReference type="PROSITE" id="PS51787"/>
    </source>
</evidence>
<dbReference type="PROSITE" id="PS01046">
    <property type="entry name" value="LON_SER"/>
    <property type="match status" value="1"/>
</dbReference>
<dbReference type="InterPro" id="IPR014721">
    <property type="entry name" value="Ribsml_uS5_D2-typ_fold_subgr"/>
</dbReference>
<feature type="binding site" evidence="9 12">
    <location>
        <begin position="365"/>
        <end position="372"/>
    </location>
    <ligand>
        <name>ATP</name>
        <dbReference type="ChEBI" id="CHEBI:30616"/>
    </ligand>
</feature>
<dbReference type="Gene3D" id="1.20.58.1480">
    <property type="match status" value="1"/>
</dbReference>
<dbReference type="SUPFAM" id="SSF54211">
    <property type="entry name" value="Ribosomal protein S5 domain 2-like"/>
    <property type="match status" value="1"/>
</dbReference>
<dbReference type="InterPro" id="IPR008269">
    <property type="entry name" value="Lon_proteolytic"/>
</dbReference>
<dbReference type="Proteomes" id="UP000318307">
    <property type="component" value="Unassembled WGS sequence"/>
</dbReference>
<keyword evidence="5 9" id="KW-0378">Hydrolase</keyword>
<dbReference type="CDD" id="cd19500">
    <property type="entry name" value="RecA-like_Lon"/>
    <property type="match status" value="1"/>
</dbReference>
<evidence type="ECO:0000256" key="2">
    <source>
        <dbReference type="ARBA" id="ARBA00022490"/>
    </source>
</evidence>
<evidence type="ECO:0000256" key="15">
    <source>
        <dbReference type="SAM" id="MobiDB-lite"/>
    </source>
</evidence>
<dbReference type="OrthoDB" id="9803599at2"/>
<comment type="similarity">
    <text evidence="9 10 13 14">Belongs to the peptidase S16 family.</text>
</comment>
<dbReference type="Pfam" id="PF05362">
    <property type="entry name" value="Lon_C"/>
    <property type="match status" value="1"/>
</dbReference>
<dbReference type="PANTHER" id="PTHR10046">
    <property type="entry name" value="ATP DEPENDENT LON PROTEASE FAMILY MEMBER"/>
    <property type="match status" value="1"/>
</dbReference>
<dbReference type="Gene3D" id="3.30.230.10">
    <property type="match status" value="1"/>
</dbReference>
<dbReference type="Gene3D" id="3.40.50.300">
    <property type="entry name" value="P-loop containing nucleotide triphosphate hydrolases"/>
    <property type="match status" value="1"/>
</dbReference>
<dbReference type="InterPro" id="IPR027543">
    <property type="entry name" value="Lon_bac"/>
</dbReference>
<evidence type="ECO:0000256" key="3">
    <source>
        <dbReference type="ARBA" id="ARBA00022670"/>
    </source>
</evidence>
<dbReference type="SMART" id="SM00464">
    <property type="entry name" value="LON"/>
    <property type="match status" value="1"/>
</dbReference>
<dbReference type="InterPro" id="IPR020568">
    <property type="entry name" value="Ribosomal_Su5_D2-typ_SF"/>
</dbReference>
<dbReference type="GO" id="GO:0043565">
    <property type="term" value="F:sequence-specific DNA binding"/>
    <property type="evidence" value="ECO:0007669"/>
    <property type="project" value="UniProtKB-UniRule"/>
</dbReference>
<gene>
    <name evidence="9" type="primary">lon</name>
    <name evidence="18" type="ORF">LZ24_00586</name>
</gene>
<evidence type="ECO:0000256" key="4">
    <source>
        <dbReference type="ARBA" id="ARBA00022741"/>
    </source>
</evidence>
<dbReference type="Gene3D" id="1.10.8.60">
    <property type="match status" value="1"/>
</dbReference>
<proteinExistence type="evidence at transcript level"/>
<feature type="active site" evidence="9 11">
    <location>
        <position position="688"/>
    </location>
</feature>
<dbReference type="GO" id="GO:0004176">
    <property type="term" value="F:ATP-dependent peptidase activity"/>
    <property type="evidence" value="ECO:0007669"/>
    <property type="project" value="UniProtKB-UniRule"/>
</dbReference>
<dbReference type="InterPro" id="IPR003111">
    <property type="entry name" value="Lon_prtase_N"/>
</dbReference>
<organism evidence="18 19">
    <name type="scientific">Desulfobotulus alkaliphilus</name>
    <dbReference type="NCBI Taxonomy" id="622671"/>
    <lineage>
        <taxon>Bacteria</taxon>
        <taxon>Pseudomonadati</taxon>
        <taxon>Thermodesulfobacteriota</taxon>
        <taxon>Desulfobacteria</taxon>
        <taxon>Desulfobacterales</taxon>
        <taxon>Desulfobacteraceae</taxon>
        <taxon>Desulfobotulus</taxon>
    </lineage>
</organism>
<keyword evidence="4 9" id="KW-0547">Nucleotide-binding</keyword>
<comment type="catalytic activity">
    <reaction evidence="9 10 13">
        <text>Hydrolysis of proteins in presence of ATP.</text>
        <dbReference type="EC" id="3.4.21.53"/>
    </reaction>
</comment>
<dbReference type="InterPro" id="IPR027065">
    <property type="entry name" value="Lon_Prtase"/>
</dbReference>
<dbReference type="GO" id="GO:0006515">
    <property type="term" value="P:protein quality control for misfolded or incompletely synthesized proteins"/>
    <property type="evidence" value="ECO:0007669"/>
    <property type="project" value="UniProtKB-UniRule"/>
</dbReference>
<dbReference type="Pfam" id="PF22667">
    <property type="entry name" value="Lon_lid"/>
    <property type="match status" value="1"/>
</dbReference>
<dbReference type="PROSITE" id="PS51787">
    <property type="entry name" value="LON_N"/>
    <property type="match status" value="1"/>
</dbReference>
<dbReference type="InterPro" id="IPR003959">
    <property type="entry name" value="ATPase_AAA_core"/>
</dbReference>
<evidence type="ECO:0000313" key="18">
    <source>
        <dbReference type="EMBL" id="TWI75539.1"/>
    </source>
</evidence>
<dbReference type="GO" id="GO:0004252">
    <property type="term" value="F:serine-type endopeptidase activity"/>
    <property type="evidence" value="ECO:0007669"/>
    <property type="project" value="UniProtKB-UniRule"/>
</dbReference>
<dbReference type="InterPro" id="IPR003593">
    <property type="entry name" value="AAA+_ATPase"/>
</dbReference>
<reference evidence="18 19" key="1">
    <citation type="submission" date="2019-07" db="EMBL/GenBank/DDBJ databases">
        <title>Genome sequencing of 100 strains of the haloalkaliphilic chemolithoautotrophic sulfur-oxidizing bacterium Thioalkalivibrio.</title>
        <authorList>
            <person name="Muyzer G."/>
        </authorList>
    </citation>
    <scope>NUCLEOTIDE SEQUENCE [LARGE SCALE GENOMIC DNA]</scope>
    <source>
        <strain evidence="18 19">ASO4-4</strain>
    </source>
</reference>
<dbReference type="GO" id="GO:0016887">
    <property type="term" value="F:ATP hydrolysis activity"/>
    <property type="evidence" value="ECO:0007669"/>
    <property type="project" value="UniProtKB-UniRule"/>
</dbReference>
<dbReference type="RefSeq" id="WP_144682164.1">
    <property type="nucleotide sequence ID" value="NZ_VLLC01000003.1"/>
</dbReference>
<protein>
    <recommendedName>
        <fullName evidence="9 10">Lon protease</fullName>
        <ecNumber evidence="9 10">3.4.21.53</ecNumber>
    </recommendedName>
    <alternativeName>
        <fullName evidence="9">ATP-dependent protease La</fullName>
    </alternativeName>
</protein>
<dbReference type="FunFam" id="3.30.230.10:FF:000019">
    <property type="entry name" value="Lon protease homolog 2, peroxisomal"/>
    <property type="match status" value="1"/>
</dbReference>
<dbReference type="InterPro" id="IPR027417">
    <property type="entry name" value="P-loop_NTPase"/>
</dbReference>
<evidence type="ECO:0000256" key="14">
    <source>
        <dbReference type="RuleBase" id="RU000591"/>
    </source>
</evidence>
<evidence type="ECO:0000256" key="1">
    <source>
        <dbReference type="ARBA" id="ARBA00004496"/>
    </source>
</evidence>
<dbReference type="GO" id="GO:0034605">
    <property type="term" value="P:cellular response to heat"/>
    <property type="evidence" value="ECO:0007669"/>
    <property type="project" value="UniProtKB-UniRule"/>
</dbReference>
<comment type="caution">
    <text evidence="18">The sequence shown here is derived from an EMBL/GenBank/DDBJ whole genome shotgun (WGS) entry which is preliminary data.</text>
</comment>
<dbReference type="Pfam" id="PF02190">
    <property type="entry name" value="LON_substr_bdg"/>
    <property type="match status" value="1"/>
</dbReference>
<evidence type="ECO:0000256" key="12">
    <source>
        <dbReference type="PIRSR" id="PIRSR001174-2"/>
    </source>
</evidence>
<dbReference type="SUPFAM" id="SSF52540">
    <property type="entry name" value="P-loop containing nucleoside triphosphate hydrolases"/>
    <property type="match status" value="1"/>
</dbReference>
<keyword evidence="6 9" id="KW-0720">Serine protease</keyword>
<dbReference type="Gene3D" id="1.20.5.5270">
    <property type="match status" value="1"/>
</dbReference>
<dbReference type="GO" id="GO:0005524">
    <property type="term" value="F:ATP binding"/>
    <property type="evidence" value="ECO:0007669"/>
    <property type="project" value="UniProtKB-UniRule"/>
</dbReference>
<dbReference type="InterPro" id="IPR015947">
    <property type="entry name" value="PUA-like_sf"/>
</dbReference>
<comment type="subunit">
    <text evidence="9 10">Homohexamer. Organized in a ring with a central cavity.</text>
</comment>
<name>A0A562S2E8_9BACT</name>
<keyword evidence="8 9" id="KW-0346">Stress response</keyword>
<dbReference type="SUPFAM" id="SSF88697">
    <property type="entry name" value="PUA domain-like"/>
    <property type="match status" value="1"/>
</dbReference>
<accession>A0A562S2E8</accession>
<comment type="subcellular location">
    <subcellularLocation>
        <location evidence="1 9 10">Cytoplasm</location>
    </subcellularLocation>
</comment>
<dbReference type="AlphaFoldDB" id="A0A562S2E8"/>